<dbReference type="GO" id="GO:0045892">
    <property type="term" value="P:negative regulation of DNA-templated transcription"/>
    <property type="evidence" value="ECO:0007669"/>
    <property type="project" value="InterPro"/>
</dbReference>
<reference evidence="5 6" key="1">
    <citation type="journal article" date="2016" name="Int. J. Syst. Evol. Microbiol.">
        <title>Acidipila dinghuensis sp. nov., an acidobacterium isolated from forest soil.</title>
        <authorList>
            <person name="Jiang Y.W."/>
            <person name="Wang J."/>
            <person name="Chen M.H."/>
            <person name="Lv Y.Y."/>
            <person name="Qiu L.H."/>
        </authorList>
    </citation>
    <scope>NUCLEOTIDE SEQUENCE [LARGE SCALE GENOMIC DNA]</scope>
    <source>
        <strain evidence="5 6">DHOF10</strain>
    </source>
</reference>
<dbReference type="InterPro" id="IPR036388">
    <property type="entry name" value="WH-like_DNA-bd_sf"/>
</dbReference>
<accession>A0A4Q1SIX8</accession>
<dbReference type="RefSeq" id="WP_129207146.1">
    <property type="nucleotide sequence ID" value="NZ_BMGU01000001.1"/>
</dbReference>
<dbReference type="InterPro" id="IPR036390">
    <property type="entry name" value="WH_DNA-bd_sf"/>
</dbReference>
<dbReference type="SUPFAM" id="SSF46785">
    <property type="entry name" value="Winged helix' DNA-binding domain"/>
    <property type="match status" value="1"/>
</dbReference>
<dbReference type="PIRSF" id="PIRSF019455">
    <property type="entry name" value="CopR_AtkY"/>
    <property type="match status" value="1"/>
</dbReference>
<evidence type="ECO:0000256" key="4">
    <source>
        <dbReference type="ARBA" id="ARBA00023163"/>
    </source>
</evidence>
<evidence type="ECO:0000256" key="3">
    <source>
        <dbReference type="ARBA" id="ARBA00023125"/>
    </source>
</evidence>
<comment type="caution">
    <text evidence="5">The sequence shown here is derived from an EMBL/GenBank/DDBJ whole genome shotgun (WGS) entry which is preliminary data.</text>
</comment>
<name>A0A4Q1SIX8_9BACT</name>
<dbReference type="Pfam" id="PF03965">
    <property type="entry name" value="Penicillinase_R"/>
    <property type="match status" value="1"/>
</dbReference>
<dbReference type="EMBL" id="SDMK01000001">
    <property type="protein sequence ID" value="RXS97367.1"/>
    <property type="molecule type" value="Genomic_DNA"/>
</dbReference>
<dbReference type="GO" id="GO:0003677">
    <property type="term" value="F:DNA binding"/>
    <property type="evidence" value="ECO:0007669"/>
    <property type="project" value="UniProtKB-KW"/>
</dbReference>
<sequence length="140" mass="16229">MASNVTEHREEFHDPAELGELERSILHIVWRRAEVTAEDVRASMEANDRLLKDSTIRTVLRRLEEKGYLTHTVDQRTFVYRPVEARRVVAGRAVKRILDWFCDGSVEDLLVGMVDSKVLDRKQLQRLADRIAASKKEKQS</sequence>
<keyword evidence="3" id="KW-0238">DNA-binding</keyword>
<protein>
    <submittedName>
        <fullName evidence="5">BlaI/MecI/CopY family transcriptional regulator</fullName>
    </submittedName>
</protein>
<organism evidence="5 6">
    <name type="scientific">Silvibacterium dinghuense</name>
    <dbReference type="NCBI Taxonomy" id="1560006"/>
    <lineage>
        <taxon>Bacteria</taxon>
        <taxon>Pseudomonadati</taxon>
        <taxon>Acidobacteriota</taxon>
        <taxon>Terriglobia</taxon>
        <taxon>Terriglobales</taxon>
        <taxon>Acidobacteriaceae</taxon>
        <taxon>Silvibacterium</taxon>
    </lineage>
</organism>
<keyword evidence="4" id="KW-0804">Transcription</keyword>
<evidence type="ECO:0000256" key="1">
    <source>
        <dbReference type="ARBA" id="ARBA00011046"/>
    </source>
</evidence>
<dbReference type="AlphaFoldDB" id="A0A4Q1SIX8"/>
<proteinExistence type="inferred from homology"/>
<dbReference type="Gene3D" id="1.10.10.10">
    <property type="entry name" value="Winged helix-like DNA-binding domain superfamily/Winged helix DNA-binding domain"/>
    <property type="match status" value="1"/>
</dbReference>
<gene>
    <name evidence="5" type="ORF">ESZ00_05535</name>
</gene>
<dbReference type="OrthoDB" id="9813558at2"/>
<dbReference type="InterPro" id="IPR005650">
    <property type="entry name" value="BlaI_family"/>
</dbReference>
<keyword evidence="2" id="KW-0805">Transcription regulation</keyword>
<evidence type="ECO:0000313" key="5">
    <source>
        <dbReference type="EMBL" id="RXS97367.1"/>
    </source>
</evidence>
<comment type="similarity">
    <text evidence="1">Belongs to the BlaI transcriptional regulatory family.</text>
</comment>
<evidence type="ECO:0000256" key="2">
    <source>
        <dbReference type="ARBA" id="ARBA00023015"/>
    </source>
</evidence>
<dbReference type="Proteomes" id="UP000290253">
    <property type="component" value="Unassembled WGS sequence"/>
</dbReference>
<keyword evidence="6" id="KW-1185">Reference proteome</keyword>
<evidence type="ECO:0000313" key="6">
    <source>
        <dbReference type="Proteomes" id="UP000290253"/>
    </source>
</evidence>